<keyword evidence="3" id="KW-1185">Reference proteome</keyword>
<gene>
    <name evidence="2" type="ORF">K457DRAFT_128044</name>
</gene>
<accession>A0A197JNG9</accession>
<organism evidence="2 3">
    <name type="scientific">Linnemannia elongata AG-77</name>
    <dbReference type="NCBI Taxonomy" id="1314771"/>
    <lineage>
        <taxon>Eukaryota</taxon>
        <taxon>Fungi</taxon>
        <taxon>Fungi incertae sedis</taxon>
        <taxon>Mucoromycota</taxon>
        <taxon>Mortierellomycotina</taxon>
        <taxon>Mortierellomycetes</taxon>
        <taxon>Mortierellales</taxon>
        <taxon>Mortierellaceae</taxon>
        <taxon>Linnemannia</taxon>
    </lineage>
</organism>
<keyword evidence="1" id="KW-0732">Signal</keyword>
<dbReference type="Proteomes" id="UP000078512">
    <property type="component" value="Unassembled WGS sequence"/>
</dbReference>
<dbReference type="OrthoDB" id="2447704at2759"/>
<evidence type="ECO:0000313" key="3">
    <source>
        <dbReference type="Proteomes" id="UP000078512"/>
    </source>
</evidence>
<evidence type="ECO:0000313" key="2">
    <source>
        <dbReference type="EMBL" id="OAQ26700.1"/>
    </source>
</evidence>
<evidence type="ECO:0000256" key="1">
    <source>
        <dbReference type="SAM" id="SignalP"/>
    </source>
</evidence>
<dbReference type="AlphaFoldDB" id="A0A197JNG9"/>
<sequence length="264" mass="25862">MLSLVKSTLSISLALLAVTSAAPQDLPNGSGSDLSYSNGGTGTLCSGPDCLPTQVPVSPITIVPETDILPINNVQPVVNVFPPNINDYNFDYNYNNYGNYDALGGLIGGGLLPLSSALGASGLGTLGMGMLDPITTPQGPADDFATFTSVIGLDILAASGAQDRLGPGLNPLFAPDSVGLPLGTVGGGVPAMMGVPASLDALAGSGPTSLGGLSASAPAMVNPGDLGALGAGMPMMTGASDVGGIIAALQDALRGVATGVQNPT</sequence>
<dbReference type="EMBL" id="KV442064">
    <property type="protein sequence ID" value="OAQ26700.1"/>
    <property type="molecule type" value="Genomic_DNA"/>
</dbReference>
<name>A0A197JNG9_9FUNG</name>
<reference evidence="2 3" key="1">
    <citation type="submission" date="2016-05" db="EMBL/GenBank/DDBJ databases">
        <title>Genome sequencing reveals origins of a unique bacterial endosymbiosis in the earliest lineages of terrestrial Fungi.</title>
        <authorList>
            <consortium name="DOE Joint Genome Institute"/>
            <person name="Uehling J."/>
            <person name="Gryganskyi A."/>
            <person name="Hameed K."/>
            <person name="Tschaplinski T."/>
            <person name="Misztal P."/>
            <person name="Wu S."/>
            <person name="Desiro A."/>
            <person name="Vande Pol N."/>
            <person name="Du Z.-Y."/>
            <person name="Zienkiewicz A."/>
            <person name="Zienkiewicz K."/>
            <person name="Morin E."/>
            <person name="Tisserant E."/>
            <person name="Splivallo R."/>
            <person name="Hainaut M."/>
            <person name="Henrissat B."/>
            <person name="Ohm R."/>
            <person name="Kuo A."/>
            <person name="Yan J."/>
            <person name="Lipzen A."/>
            <person name="Nolan M."/>
            <person name="Labutti K."/>
            <person name="Barry K."/>
            <person name="Goldstein A."/>
            <person name="Labbe J."/>
            <person name="Schadt C."/>
            <person name="Tuskan G."/>
            <person name="Grigoriev I."/>
            <person name="Martin F."/>
            <person name="Vilgalys R."/>
            <person name="Bonito G."/>
        </authorList>
    </citation>
    <scope>NUCLEOTIDE SEQUENCE [LARGE SCALE GENOMIC DNA]</scope>
    <source>
        <strain evidence="2 3">AG-77</strain>
    </source>
</reference>
<feature type="signal peptide" evidence="1">
    <location>
        <begin position="1"/>
        <end position="21"/>
    </location>
</feature>
<proteinExistence type="predicted"/>
<feature type="chain" id="PRO_5008276118" evidence="1">
    <location>
        <begin position="22"/>
        <end position="264"/>
    </location>
</feature>
<protein>
    <submittedName>
        <fullName evidence="2">Uncharacterized protein</fullName>
    </submittedName>
</protein>